<evidence type="ECO:0000256" key="1">
    <source>
        <dbReference type="SAM" id="Phobius"/>
    </source>
</evidence>
<dbReference type="InterPro" id="IPR021344">
    <property type="entry name" value="DUF2970"/>
</dbReference>
<reference evidence="3" key="1">
    <citation type="submission" date="2019-07" db="EMBL/GenBank/DDBJ databases">
        <title>Shewanella sp. YLB-08 draft genomic sequence.</title>
        <authorList>
            <person name="Yu L."/>
        </authorList>
    </citation>
    <scope>NUCLEOTIDE SEQUENCE [LARGE SCALE GENOMIC DNA]</scope>
    <source>
        <strain evidence="3">JCM 20706</strain>
    </source>
</reference>
<evidence type="ECO:0000313" key="3">
    <source>
        <dbReference type="Proteomes" id="UP000318126"/>
    </source>
</evidence>
<evidence type="ECO:0000313" key="2">
    <source>
        <dbReference type="EMBL" id="TRY14842.1"/>
    </source>
</evidence>
<dbReference type="Proteomes" id="UP000318126">
    <property type="component" value="Unassembled WGS sequence"/>
</dbReference>
<sequence length="61" mass="6867">MLNQVWRLFSSTLAAFLGVQSEKNRQRDFKTNSPVPFIVMGIVLAVIFVATLLFIVKQVLA</sequence>
<keyword evidence="1" id="KW-0472">Membrane</keyword>
<dbReference type="Pfam" id="PF11174">
    <property type="entry name" value="DUF2970"/>
    <property type="match status" value="1"/>
</dbReference>
<comment type="caution">
    <text evidence="2">The sequence shown here is derived from an EMBL/GenBank/DDBJ whole genome shotgun (WGS) entry which is preliminary data.</text>
</comment>
<gene>
    <name evidence="2" type="ORF">FN961_07560</name>
</gene>
<feature type="transmembrane region" description="Helical" evidence="1">
    <location>
        <begin position="37"/>
        <end position="56"/>
    </location>
</feature>
<accession>A0A553JQV7</accession>
<protein>
    <submittedName>
        <fullName evidence="2">DUF2970 domain-containing protein</fullName>
    </submittedName>
</protein>
<dbReference type="AlphaFoldDB" id="A0A553JQV7"/>
<dbReference type="RefSeq" id="WP_143563949.1">
    <property type="nucleotide sequence ID" value="NZ_BMPL01000020.1"/>
</dbReference>
<keyword evidence="3" id="KW-1185">Reference proteome</keyword>
<dbReference type="EMBL" id="VKGK01000007">
    <property type="protein sequence ID" value="TRY14842.1"/>
    <property type="molecule type" value="Genomic_DNA"/>
</dbReference>
<organism evidence="2 3">
    <name type="scientific">Shewanella hanedai</name>
    <name type="common">Alteromonas hanedai</name>
    <dbReference type="NCBI Taxonomy" id="25"/>
    <lineage>
        <taxon>Bacteria</taxon>
        <taxon>Pseudomonadati</taxon>
        <taxon>Pseudomonadota</taxon>
        <taxon>Gammaproteobacteria</taxon>
        <taxon>Alteromonadales</taxon>
        <taxon>Shewanellaceae</taxon>
        <taxon>Shewanella</taxon>
    </lineage>
</organism>
<keyword evidence="1" id="KW-1133">Transmembrane helix</keyword>
<proteinExistence type="predicted"/>
<dbReference type="OrthoDB" id="5625885at2"/>
<keyword evidence="1" id="KW-0812">Transmembrane</keyword>
<name>A0A553JQV7_SHEHA</name>